<evidence type="ECO:0000313" key="13">
    <source>
        <dbReference type="Proteomes" id="UP000823561"/>
    </source>
</evidence>
<dbReference type="PANTHER" id="PTHR11849:SF10">
    <property type="entry name" value="ETS-RELATED TRANSCRIPTION FACTOR ELF-2"/>
    <property type="match status" value="1"/>
</dbReference>
<evidence type="ECO:0000256" key="9">
    <source>
        <dbReference type="RuleBase" id="RU004019"/>
    </source>
</evidence>
<dbReference type="GO" id="GO:0045893">
    <property type="term" value="P:positive regulation of DNA-templated transcription"/>
    <property type="evidence" value="ECO:0007669"/>
    <property type="project" value="UniProtKB-ARBA"/>
</dbReference>
<dbReference type="InterPro" id="IPR036388">
    <property type="entry name" value="WH-like_DNA-bd_sf"/>
</dbReference>
<accession>A0AAV6FLS7</accession>
<evidence type="ECO:0000256" key="7">
    <source>
        <dbReference type="ARBA" id="ARBA00023163"/>
    </source>
</evidence>
<dbReference type="GO" id="GO:0043565">
    <property type="term" value="F:sequence-specific DNA binding"/>
    <property type="evidence" value="ECO:0007669"/>
    <property type="project" value="InterPro"/>
</dbReference>
<keyword evidence="5 9" id="KW-0238">DNA-binding</keyword>
<dbReference type="GO" id="GO:0000981">
    <property type="term" value="F:DNA-binding transcription factor activity, RNA polymerase II-specific"/>
    <property type="evidence" value="ECO:0007669"/>
    <property type="project" value="TreeGrafter"/>
</dbReference>
<dbReference type="Pfam" id="PF12310">
    <property type="entry name" value="Elf-1_N"/>
    <property type="match status" value="1"/>
</dbReference>
<feature type="compositionally biased region" description="Basic residues" evidence="10">
    <location>
        <begin position="181"/>
        <end position="190"/>
    </location>
</feature>
<organism evidence="12 13">
    <name type="scientific">Alosa alosa</name>
    <name type="common">allis shad</name>
    <dbReference type="NCBI Taxonomy" id="278164"/>
    <lineage>
        <taxon>Eukaryota</taxon>
        <taxon>Metazoa</taxon>
        <taxon>Chordata</taxon>
        <taxon>Craniata</taxon>
        <taxon>Vertebrata</taxon>
        <taxon>Euteleostomi</taxon>
        <taxon>Actinopterygii</taxon>
        <taxon>Neopterygii</taxon>
        <taxon>Teleostei</taxon>
        <taxon>Clupei</taxon>
        <taxon>Clupeiformes</taxon>
        <taxon>Clupeoidei</taxon>
        <taxon>Clupeidae</taxon>
        <taxon>Alosa</taxon>
    </lineage>
</organism>
<feature type="region of interest" description="Disordered" evidence="10">
    <location>
        <begin position="172"/>
        <end position="207"/>
    </location>
</feature>
<keyword evidence="13" id="KW-1185">Reference proteome</keyword>
<dbReference type="SUPFAM" id="SSF46785">
    <property type="entry name" value="Winged helix' DNA-binding domain"/>
    <property type="match status" value="1"/>
</dbReference>
<protein>
    <recommendedName>
        <fullName evidence="11">ETS domain-containing protein</fullName>
    </recommendedName>
</protein>
<evidence type="ECO:0000313" key="12">
    <source>
        <dbReference type="EMBL" id="KAG5263655.1"/>
    </source>
</evidence>
<dbReference type="GO" id="GO:0005634">
    <property type="term" value="C:nucleus"/>
    <property type="evidence" value="ECO:0007669"/>
    <property type="project" value="UniProtKB-SubCell"/>
</dbReference>
<evidence type="ECO:0000256" key="1">
    <source>
        <dbReference type="ARBA" id="ARBA00004123"/>
    </source>
</evidence>
<evidence type="ECO:0000256" key="10">
    <source>
        <dbReference type="SAM" id="MobiDB-lite"/>
    </source>
</evidence>
<dbReference type="PANTHER" id="PTHR11849">
    <property type="entry name" value="ETS"/>
    <property type="match status" value="1"/>
</dbReference>
<dbReference type="InterPro" id="IPR022084">
    <property type="entry name" value="TF_Elf_N"/>
</dbReference>
<evidence type="ECO:0000259" key="11">
    <source>
        <dbReference type="PROSITE" id="PS50061"/>
    </source>
</evidence>
<evidence type="ECO:0000256" key="3">
    <source>
        <dbReference type="ARBA" id="ARBA00022553"/>
    </source>
</evidence>
<dbReference type="SMART" id="SM00413">
    <property type="entry name" value="ETS"/>
    <property type="match status" value="1"/>
</dbReference>
<dbReference type="Gene3D" id="1.10.10.10">
    <property type="entry name" value="Winged helix-like DNA-binding domain superfamily/Winged helix DNA-binding domain"/>
    <property type="match status" value="1"/>
</dbReference>
<keyword evidence="4" id="KW-0805">Transcription regulation</keyword>
<dbReference type="Proteomes" id="UP000823561">
    <property type="component" value="Chromosome 21"/>
</dbReference>
<comment type="subcellular location">
    <subcellularLocation>
        <location evidence="1 9">Nucleus</location>
    </subcellularLocation>
</comment>
<dbReference type="PROSITE" id="PS00346">
    <property type="entry name" value="ETS_DOMAIN_2"/>
    <property type="match status" value="1"/>
</dbReference>
<reference evidence="12" key="1">
    <citation type="submission" date="2020-10" db="EMBL/GenBank/DDBJ databases">
        <title>Chromosome-scale genome assembly of the Allis shad, Alosa alosa.</title>
        <authorList>
            <person name="Margot Z."/>
            <person name="Christophe K."/>
            <person name="Cabau C."/>
            <person name="Louis A."/>
            <person name="Berthelot C."/>
            <person name="Parey E."/>
            <person name="Roest Crollius H."/>
            <person name="Montfort J."/>
            <person name="Robinson-Rechavi M."/>
            <person name="Bucao C."/>
            <person name="Bouchez O."/>
            <person name="Gislard M."/>
            <person name="Lluch J."/>
            <person name="Milhes M."/>
            <person name="Lampietro C."/>
            <person name="Lopez Roques C."/>
            <person name="Donnadieu C."/>
            <person name="Braasch I."/>
            <person name="Desvignes T."/>
            <person name="Postlethwait J."/>
            <person name="Bobe J."/>
            <person name="Guiguen Y."/>
        </authorList>
    </citation>
    <scope>NUCLEOTIDE SEQUENCE</scope>
    <source>
        <strain evidence="12">M-15738</strain>
        <tissue evidence="12">Blood</tissue>
    </source>
</reference>
<dbReference type="PROSITE" id="PS50061">
    <property type="entry name" value="ETS_DOMAIN_3"/>
    <property type="match status" value="1"/>
</dbReference>
<dbReference type="InterPro" id="IPR036390">
    <property type="entry name" value="WH_DNA-bd_sf"/>
</dbReference>
<evidence type="ECO:0000256" key="5">
    <source>
        <dbReference type="ARBA" id="ARBA00023125"/>
    </source>
</evidence>
<dbReference type="InterPro" id="IPR000418">
    <property type="entry name" value="Ets_dom"/>
</dbReference>
<dbReference type="InterPro" id="IPR046328">
    <property type="entry name" value="ETS_fam"/>
</dbReference>
<dbReference type="Pfam" id="PF00178">
    <property type="entry name" value="Ets"/>
    <property type="match status" value="1"/>
</dbReference>
<feature type="domain" description="ETS" evidence="11">
    <location>
        <begin position="216"/>
        <end position="298"/>
    </location>
</feature>
<dbReference type="PRINTS" id="PR00454">
    <property type="entry name" value="ETSDOMAIN"/>
</dbReference>
<dbReference type="AlphaFoldDB" id="A0AAV6FLS7"/>
<dbReference type="EMBL" id="JADWDJ010000021">
    <property type="protein sequence ID" value="KAG5263655.1"/>
    <property type="molecule type" value="Genomic_DNA"/>
</dbReference>
<evidence type="ECO:0000256" key="6">
    <source>
        <dbReference type="ARBA" id="ARBA00023159"/>
    </source>
</evidence>
<comment type="caution">
    <text evidence="12">The sequence shown here is derived from an EMBL/GenBank/DDBJ whole genome shotgun (WGS) entry which is preliminary data.</text>
</comment>
<gene>
    <name evidence="12" type="ORF">AALO_G00267190</name>
</gene>
<sequence length="562" mass="60903">MTSVVVVDGGGAVLEYISDAEVVSQEVALDAEGGVCEIKREEEEEEEEMTEEECPAVVVEQVPCAELEQCYAAQVVVYDDETYLMQGVAEEQEVETEVLEVSSVEASAHGGGGGYVTLDKTIEAAEALLHMDSPSSMREDRSPVPDMLGEMEVEVEVSTENTEPIEPLEEQLTLEGDIQRGKKGRKRKAAHTPQAEREESPDLTFKKKPRVGKNSTYLWEFLLDLLQDRNTCPKYIKWTQREKGIFKLVDSKAVSKLWGKYKNKPDMNYETMGRALRYYYQRGILSKVEGQRLVYQFNDMPKNIVFIDDDKSDVPATPQTPCERVTPTTPTSPSILRGGRLSAQVKVQSPTAAPAPAKPTQMLRIVNVSSGSEAFVTLQGACPVTTATAPRTVQVPLMMTTSLGQKFSTVTALNQHGSPLLTTTAPTMVTSSGGGQKVYQIQALPTMVPATGENGQKITVQLAKLITIPASQLAQYQPQQQPKVTTTGASGQGISLMGSPLTLRTITPVSMPTTTVSSPAATQESAVPVVATSENDVTIIKVEAEEDSATQVVTDVTTSSDS</sequence>
<evidence type="ECO:0000256" key="8">
    <source>
        <dbReference type="ARBA" id="ARBA00023242"/>
    </source>
</evidence>
<name>A0AAV6FLS7_9TELE</name>
<proteinExistence type="inferred from homology"/>
<keyword evidence="8 9" id="KW-0539">Nucleus</keyword>
<dbReference type="PROSITE" id="PS00345">
    <property type="entry name" value="ETS_DOMAIN_1"/>
    <property type="match status" value="1"/>
</dbReference>
<evidence type="ECO:0000256" key="2">
    <source>
        <dbReference type="ARBA" id="ARBA00005562"/>
    </source>
</evidence>
<keyword evidence="6" id="KW-0010">Activator</keyword>
<keyword evidence="7" id="KW-0804">Transcription</keyword>
<dbReference type="GO" id="GO:0030154">
    <property type="term" value="P:cell differentiation"/>
    <property type="evidence" value="ECO:0007669"/>
    <property type="project" value="TreeGrafter"/>
</dbReference>
<keyword evidence="3" id="KW-0597">Phosphoprotein</keyword>
<comment type="similarity">
    <text evidence="2 9">Belongs to the ETS family.</text>
</comment>
<evidence type="ECO:0000256" key="4">
    <source>
        <dbReference type="ARBA" id="ARBA00023015"/>
    </source>
</evidence>
<dbReference type="FunFam" id="1.10.10.10:FF:000066">
    <property type="entry name" value="ETS-related transcription factor Elf-2 isoform X1"/>
    <property type="match status" value="1"/>
</dbReference>